<dbReference type="InterPro" id="IPR008936">
    <property type="entry name" value="Rho_GTPase_activation_prot"/>
</dbReference>
<reference evidence="4 5" key="1">
    <citation type="submission" date="2023-09" db="EMBL/GenBank/DDBJ databases">
        <title>Genomic Revisitation and Reclassification of the Genus Providencia.</title>
        <authorList>
            <person name="Dong X."/>
        </authorList>
    </citation>
    <scope>NUCLEOTIDE SEQUENCE [LARGE SCALE GENOMIC DNA]</scope>
    <source>
        <strain evidence="4 5">D4759</strain>
    </source>
</reference>
<evidence type="ECO:0000259" key="3">
    <source>
        <dbReference type="PROSITE" id="PS50238"/>
    </source>
</evidence>
<evidence type="ECO:0000256" key="1">
    <source>
        <dbReference type="SAM" id="Coils"/>
    </source>
</evidence>
<dbReference type="Gene3D" id="1.10.555.10">
    <property type="entry name" value="Rho GTPase activation protein"/>
    <property type="match status" value="1"/>
</dbReference>
<dbReference type="PROSITE" id="PS50238">
    <property type="entry name" value="RHOGAP"/>
    <property type="match status" value="1"/>
</dbReference>
<feature type="coiled-coil region" evidence="1">
    <location>
        <begin position="123"/>
        <end position="150"/>
    </location>
</feature>
<proteinExistence type="predicted"/>
<feature type="region of interest" description="Disordered" evidence="2">
    <location>
        <begin position="1"/>
        <end position="33"/>
    </location>
</feature>
<protein>
    <submittedName>
        <fullName evidence="4">RhoGAP domain-containing protein</fullName>
    </submittedName>
</protein>
<accession>A0ABZ0N518</accession>
<keyword evidence="1" id="KW-0175">Coiled coil</keyword>
<dbReference type="Pfam" id="PF00620">
    <property type="entry name" value="RhoGAP"/>
    <property type="match status" value="1"/>
</dbReference>
<dbReference type="RefSeq" id="WP_286269456.1">
    <property type="nucleotide sequence ID" value="NZ_CP135990.1"/>
</dbReference>
<dbReference type="SUPFAM" id="SSF48350">
    <property type="entry name" value="GTPase activation domain, GAP"/>
    <property type="match status" value="1"/>
</dbReference>
<feature type="compositionally biased region" description="Polar residues" evidence="2">
    <location>
        <begin position="21"/>
        <end position="33"/>
    </location>
</feature>
<dbReference type="InterPro" id="IPR000198">
    <property type="entry name" value="RhoGAP_dom"/>
</dbReference>
<evidence type="ECO:0000256" key="2">
    <source>
        <dbReference type="SAM" id="MobiDB-lite"/>
    </source>
</evidence>
<name>A0ABZ0N518_9GAMM</name>
<sequence length="382" mass="42221">MALNTVNHPPKPQLSAHNAKETNQTENKASSHFKTSLRKVTQSFTSFFSLLFSCQSKHVSKKKTVSDEAFVMISLPNKGASSRTVSFADETSAKNLSPQDGIIPKAGLTGNPRVDAARAAALNAVAQHKAQRAEKTRKNETDKLQQSNELLINNYDRLSDIDREKNHAINLLGCKILKHNEYATSEGILRTEGSKNAVSELVNMINDPNGHLTLAVNCSLQTLTSAFKKIAGELLRKTNNIDFKSDISFDDLQACADAVKNKEDVAQQIKNIEQLKNKAPSILKNCDKRIHSALSRLAPPPLTLQLVTRFCALISNDEASHKMSIRNLAMIFAPHLINTSSTPQHNSQDSLAELRKEAEVTKLAENYIAALIHQEKSLFHRL</sequence>
<evidence type="ECO:0000313" key="4">
    <source>
        <dbReference type="EMBL" id="WPA93489.1"/>
    </source>
</evidence>
<dbReference type="EMBL" id="CP135990">
    <property type="protein sequence ID" value="WPA93489.1"/>
    <property type="molecule type" value="Genomic_DNA"/>
</dbReference>
<keyword evidence="5" id="KW-1185">Reference proteome</keyword>
<dbReference type="Proteomes" id="UP001302443">
    <property type="component" value="Chromosome"/>
</dbReference>
<feature type="domain" description="Rho-GAP" evidence="3">
    <location>
        <begin position="156"/>
        <end position="379"/>
    </location>
</feature>
<gene>
    <name evidence="4" type="ORF">QS795_006930</name>
</gene>
<evidence type="ECO:0000313" key="5">
    <source>
        <dbReference type="Proteomes" id="UP001302443"/>
    </source>
</evidence>
<organism evidence="4 5">
    <name type="scientific">Providencia zhijiangensis</name>
    <dbReference type="NCBI Taxonomy" id="3053982"/>
    <lineage>
        <taxon>Bacteria</taxon>
        <taxon>Pseudomonadati</taxon>
        <taxon>Pseudomonadota</taxon>
        <taxon>Gammaproteobacteria</taxon>
        <taxon>Enterobacterales</taxon>
        <taxon>Morganellaceae</taxon>
        <taxon>Providencia</taxon>
    </lineage>
</organism>